<dbReference type="Proteomes" id="UP001497644">
    <property type="component" value="Chromosome 8"/>
</dbReference>
<protein>
    <recommendedName>
        <fullName evidence="3">Transposase</fullName>
    </recommendedName>
</protein>
<proteinExistence type="predicted"/>
<evidence type="ECO:0008006" key="3">
    <source>
        <dbReference type="Google" id="ProtNLM"/>
    </source>
</evidence>
<evidence type="ECO:0000313" key="2">
    <source>
        <dbReference type="Proteomes" id="UP001497644"/>
    </source>
</evidence>
<sequence length="712" mass="82754">MNWTTRKAFHNLSSRQQYNRLCTRRGFHLSVGKTHLQDRNGSNNFLTYSSEKNRYHVTCGNLGSSETTENLASTTYFEETSLDFPPQTPSAHDNVVEEIVYEDSQLQNVEIDCFENFQNLLRQCCLDMNINHVQTKAILRVLRTHKCFQNLPKDSRTLLKTSRDRINFVPIGSGVYWHIGFVKPLEKHLFFYAADEIPLVLEIELNTDGLSLSKSNPMQYWPLQYRVINIPYFKPVIIGVYKGLDKPYDVYNFFENLLDEVKEANRLGGILIRNRRIPIVFKNFVADAPARALVLNHYGHNSSNPCSKCKVNGFRHENRMVYLGINHEKRTNEQYISCVDEDHQKGKSPLEDLGIPIVTRVPFEIMHLVYLGVTVRLLSAWYDGKFGYTAKLRTSALNEMSSRYVELNKFCLNEFARRPRSLAKFSKFKATELRHFLLYAAPIISFGILSEEFYFHLLLLNVAMRIVTSIKCSKRQLETAEKCLQMFVKHAEHLYTASFVSYNVHGLQHLVDDVKELGHLENCSAFVYENNMPFFKKSIRNHPRPLEQFANRLREKNYIQHVPERNPENHRLSVIHTNGPIPECIENTNLIQYKNYQSNKFNFAVDDCNSFCKIRDKSICRIENILTVNEDVFFVVQTFQNVTNFYELPIQSSTVGVYKCKELSKDLQLISINYVTAKCYSMPSWSGSFSSTQKSEKNNDEYIVSTLLHYIK</sequence>
<organism evidence="1 2">
    <name type="scientific">Lasius platythorax</name>
    <dbReference type="NCBI Taxonomy" id="488582"/>
    <lineage>
        <taxon>Eukaryota</taxon>
        <taxon>Metazoa</taxon>
        <taxon>Ecdysozoa</taxon>
        <taxon>Arthropoda</taxon>
        <taxon>Hexapoda</taxon>
        <taxon>Insecta</taxon>
        <taxon>Pterygota</taxon>
        <taxon>Neoptera</taxon>
        <taxon>Endopterygota</taxon>
        <taxon>Hymenoptera</taxon>
        <taxon>Apocrita</taxon>
        <taxon>Aculeata</taxon>
        <taxon>Formicoidea</taxon>
        <taxon>Formicidae</taxon>
        <taxon>Formicinae</taxon>
        <taxon>Lasius</taxon>
        <taxon>Lasius</taxon>
    </lineage>
</organism>
<dbReference type="AlphaFoldDB" id="A0AAV2P6X0"/>
<keyword evidence="2" id="KW-1185">Reference proteome</keyword>
<dbReference type="PANTHER" id="PTHR33053">
    <property type="entry name" value="PROTEIN, PUTATIVE-RELATED"/>
    <property type="match status" value="1"/>
</dbReference>
<dbReference type="EMBL" id="OZ034831">
    <property type="protein sequence ID" value="CAL1688656.1"/>
    <property type="molecule type" value="Genomic_DNA"/>
</dbReference>
<dbReference type="PANTHER" id="PTHR33053:SF25">
    <property type="entry name" value="TRANSPOSASE DOMAIN-CONTAINING PROTEIN"/>
    <property type="match status" value="1"/>
</dbReference>
<evidence type="ECO:0000313" key="1">
    <source>
        <dbReference type="EMBL" id="CAL1688656.1"/>
    </source>
</evidence>
<name>A0AAV2P6X0_9HYME</name>
<gene>
    <name evidence="1" type="ORF">LPLAT_LOCUS13679</name>
</gene>
<reference evidence="1" key="1">
    <citation type="submission" date="2024-04" db="EMBL/GenBank/DDBJ databases">
        <authorList>
            <consortium name="Molecular Ecology Group"/>
        </authorList>
    </citation>
    <scope>NUCLEOTIDE SEQUENCE</scope>
</reference>
<accession>A0AAV2P6X0</accession>